<evidence type="ECO:0000313" key="2">
    <source>
        <dbReference type="Proteomes" id="UP001597413"/>
    </source>
</evidence>
<gene>
    <name evidence="1" type="ORF">ACFSM0_16480</name>
</gene>
<organism evidence="1 2">
    <name type="scientific">Rhodobacter lacus</name>
    <dbReference type="NCBI Taxonomy" id="1641972"/>
    <lineage>
        <taxon>Bacteria</taxon>
        <taxon>Pseudomonadati</taxon>
        <taxon>Pseudomonadota</taxon>
        <taxon>Alphaproteobacteria</taxon>
        <taxon>Rhodobacterales</taxon>
        <taxon>Rhodobacter group</taxon>
        <taxon>Rhodobacter</taxon>
    </lineage>
</organism>
<sequence>MNDLREQQGLAGPDGLIRGEEAEERINIAFRGAFAGPNGKLALDYLRSITLNTVLPATATDAELRMQEGMRRLFGIINTRANSTPKES</sequence>
<protein>
    <submittedName>
        <fullName evidence="1">Uncharacterized protein</fullName>
    </submittedName>
</protein>
<proteinExistence type="predicted"/>
<evidence type="ECO:0000313" key="1">
    <source>
        <dbReference type="EMBL" id="MFD2175692.1"/>
    </source>
</evidence>
<comment type="caution">
    <text evidence="1">The sequence shown here is derived from an EMBL/GenBank/DDBJ whole genome shotgun (WGS) entry which is preliminary data.</text>
</comment>
<reference evidence="2" key="1">
    <citation type="journal article" date="2019" name="Int. J. Syst. Evol. Microbiol.">
        <title>The Global Catalogue of Microorganisms (GCM) 10K type strain sequencing project: providing services to taxonomists for standard genome sequencing and annotation.</title>
        <authorList>
            <consortium name="The Broad Institute Genomics Platform"/>
            <consortium name="The Broad Institute Genome Sequencing Center for Infectious Disease"/>
            <person name="Wu L."/>
            <person name="Ma J."/>
        </authorList>
    </citation>
    <scope>NUCLEOTIDE SEQUENCE [LARGE SCALE GENOMIC DNA]</scope>
    <source>
        <strain evidence="2">CCUG 55131</strain>
    </source>
</reference>
<dbReference type="EMBL" id="JBHUIX010000018">
    <property type="protein sequence ID" value="MFD2175692.1"/>
    <property type="molecule type" value="Genomic_DNA"/>
</dbReference>
<accession>A0ABW5ABI0</accession>
<dbReference type="Proteomes" id="UP001597413">
    <property type="component" value="Unassembled WGS sequence"/>
</dbReference>
<keyword evidence="2" id="KW-1185">Reference proteome</keyword>
<name>A0ABW5ABI0_9RHOB</name>